<feature type="binding site" evidence="8">
    <location>
        <position position="273"/>
    </location>
    <ligand>
        <name>Zn(2+)</name>
        <dbReference type="ChEBI" id="CHEBI:29105"/>
        <label>2</label>
        <note>catalytic</note>
    </ligand>
</feature>
<protein>
    <recommendedName>
        <fullName evidence="8">Ribonuclease Z</fullName>
        <shortName evidence="8">RNase Z</shortName>
        <ecNumber evidence="8">3.1.26.11</ecNumber>
    </recommendedName>
    <alternativeName>
        <fullName evidence="8">tRNA 3 endonuclease</fullName>
    </alternativeName>
    <alternativeName>
        <fullName evidence="8">tRNase Z</fullName>
    </alternativeName>
</protein>
<dbReference type="HAMAP" id="MF_01818">
    <property type="entry name" value="RNase_Z_BN"/>
    <property type="match status" value="1"/>
</dbReference>
<keyword evidence="2 8" id="KW-0819">tRNA processing</keyword>
<gene>
    <name evidence="8" type="primary">rnz</name>
    <name evidence="9" type="ORF">R54876_GBNLAHCA_00753</name>
</gene>
<evidence type="ECO:0000256" key="1">
    <source>
        <dbReference type="ARBA" id="ARBA00011738"/>
    </source>
</evidence>
<dbReference type="EMBL" id="CAWVOH010000001">
    <property type="protein sequence ID" value="CAK8054191.1"/>
    <property type="molecule type" value="Genomic_DNA"/>
</dbReference>
<proteinExistence type="inferred from homology"/>
<dbReference type="PANTHER" id="PTHR46018:SF2">
    <property type="entry name" value="ZINC PHOSPHODIESTERASE ELAC PROTEIN 1"/>
    <property type="match status" value="1"/>
</dbReference>
<keyword evidence="6 8" id="KW-0378">Hydrolase</keyword>
<dbReference type="Proteomes" id="UP001314241">
    <property type="component" value="Unassembled WGS sequence"/>
</dbReference>
<feature type="active site" description="Proton acceptor" evidence="8">
    <location>
        <position position="67"/>
    </location>
</feature>
<keyword evidence="7 8" id="KW-0862">Zinc</keyword>
<comment type="caution">
    <text evidence="9">The sequence shown here is derived from an EMBL/GenBank/DDBJ whole genome shotgun (WGS) entry which is preliminary data.</text>
</comment>
<reference evidence="9 10" key="1">
    <citation type="submission" date="2024-01" db="EMBL/GenBank/DDBJ databases">
        <authorList>
            <person name="Botero Cardona J."/>
        </authorList>
    </citation>
    <scope>NUCLEOTIDE SEQUENCE [LARGE SCALE GENOMIC DNA]</scope>
    <source>
        <strain evidence="9 10">LMG 33000</strain>
    </source>
</reference>
<dbReference type="InterPro" id="IPR036866">
    <property type="entry name" value="RibonucZ/Hydroxyglut_hydro"/>
</dbReference>
<dbReference type="NCBIfam" id="NF000801">
    <property type="entry name" value="PRK00055.1-3"/>
    <property type="match status" value="1"/>
</dbReference>
<feature type="binding site" evidence="8">
    <location>
        <position position="213"/>
    </location>
    <ligand>
        <name>Zn(2+)</name>
        <dbReference type="ChEBI" id="CHEBI:29105"/>
        <label>2</label>
        <note>catalytic</note>
    </ligand>
</feature>
<keyword evidence="4 8" id="KW-0479">Metal-binding</keyword>
<sequence>MQLEFLGTGSGQPSKFRNVASLALKLLDERNAVWLFDVGEATQHQILKTTIRPRKIEKIFISHLHGDHIFGLPGLLSSRSFQGADKNEPLTIYGPKGLRDFVQAALRVSETRLSYPIHYVELHAGLIFEDDTFKVYAAPMRHRIEAWGFRVEEKDHPGELLVDKLRADQIPSGPIYGQIKAGQTVTLDDGRTIKGLDYIGPAQKGRVVTIIYDTRPNPEIEKLAKNADVLVHESTYGQEPAELKMAKAHGHSTSADAARVAKQAHVGRLVLTHISARYLGAPLKKMIQDVRKIFPNTYVARDFDVVDVPFQKEKNESN</sequence>
<comment type="subunit">
    <text evidence="1 8">Homodimer.</text>
</comment>
<keyword evidence="10" id="KW-1185">Reference proteome</keyword>
<dbReference type="GO" id="GO:0042781">
    <property type="term" value="F:3'-tRNA processing endoribonuclease activity"/>
    <property type="evidence" value="ECO:0007669"/>
    <property type="project" value="UniProtKB-EC"/>
</dbReference>
<keyword evidence="5 8" id="KW-0255">Endonuclease</keyword>
<dbReference type="SUPFAM" id="SSF56281">
    <property type="entry name" value="Metallo-hydrolase/oxidoreductase"/>
    <property type="match status" value="1"/>
</dbReference>
<dbReference type="InterPro" id="IPR013471">
    <property type="entry name" value="RNase_Z/BN"/>
</dbReference>
<organism evidence="9 10">
    <name type="scientific">Eupransor demetentiae</name>
    <dbReference type="NCBI Taxonomy" id="3109584"/>
    <lineage>
        <taxon>Bacteria</taxon>
        <taxon>Bacillati</taxon>
        <taxon>Bacillota</taxon>
        <taxon>Bacilli</taxon>
        <taxon>Lactobacillales</taxon>
        <taxon>Lactobacillaceae</taxon>
        <taxon>Eupransor</taxon>
    </lineage>
</organism>
<feature type="binding site" evidence="8">
    <location>
        <position position="142"/>
    </location>
    <ligand>
        <name>Zn(2+)</name>
        <dbReference type="ChEBI" id="CHEBI:29105"/>
        <label>1</label>
        <note>catalytic</note>
    </ligand>
</feature>
<name>A0ABM9N4U1_9LACO</name>
<dbReference type="CDD" id="cd07717">
    <property type="entry name" value="RNaseZ_ZiPD-like_MBL-fold"/>
    <property type="match status" value="1"/>
</dbReference>
<feature type="binding site" evidence="8">
    <location>
        <position position="68"/>
    </location>
    <ligand>
        <name>Zn(2+)</name>
        <dbReference type="ChEBI" id="CHEBI:29105"/>
        <label>2</label>
        <note>catalytic</note>
    </ligand>
</feature>
<comment type="catalytic activity">
    <reaction evidence="8">
        <text>Endonucleolytic cleavage of RNA, removing extra 3' nucleotides from tRNA precursor, generating 3' termini of tRNAs. A 3'-hydroxy group is left at the tRNA terminus and a 5'-phosphoryl group is left at the trailer molecule.</text>
        <dbReference type="EC" id="3.1.26.11"/>
    </reaction>
</comment>
<comment type="function">
    <text evidence="8">Zinc phosphodiesterase, which displays some tRNA 3'-processing endonuclease activity. Probably involved in tRNA maturation, by removing a 3'-trailer from precursor tRNA.</text>
</comment>
<evidence type="ECO:0000256" key="7">
    <source>
        <dbReference type="ARBA" id="ARBA00022833"/>
    </source>
</evidence>
<dbReference type="PANTHER" id="PTHR46018">
    <property type="entry name" value="ZINC PHOSPHODIESTERASE ELAC PROTEIN 1"/>
    <property type="match status" value="1"/>
</dbReference>
<evidence type="ECO:0000256" key="8">
    <source>
        <dbReference type="HAMAP-Rule" id="MF_01818"/>
    </source>
</evidence>
<evidence type="ECO:0000256" key="6">
    <source>
        <dbReference type="ARBA" id="ARBA00022801"/>
    </source>
</evidence>
<accession>A0ABM9N4U1</accession>
<comment type="similarity">
    <text evidence="8">Belongs to the RNase Z family.</text>
</comment>
<evidence type="ECO:0000256" key="3">
    <source>
        <dbReference type="ARBA" id="ARBA00022722"/>
    </source>
</evidence>
<evidence type="ECO:0000256" key="5">
    <source>
        <dbReference type="ARBA" id="ARBA00022759"/>
    </source>
</evidence>
<feature type="binding site" evidence="8">
    <location>
        <position position="63"/>
    </location>
    <ligand>
        <name>Zn(2+)</name>
        <dbReference type="ChEBI" id="CHEBI:29105"/>
        <label>1</label>
        <note>catalytic</note>
    </ligand>
</feature>
<keyword evidence="3 8" id="KW-0540">Nuclease</keyword>
<dbReference type="NCBIfam" id="TIGR02651">
    <property type="entry name" value="RNase_Z"/>
    <property type="match status" value="1"/>
</dbReference>
<evidence type="ECO:0000313" key="9">
    <source>
        <dbReference type="EMBL" id="CAK8054191.1"/>
    </source>
</evidence>
<dbReference type="RefSeq" id="WP_349641728.1">
    <property type="nucleotide sequence ID" value="NZ_CAWVOH010000001.1"/>
</dbReference>
<dbReference type="EC" id="3.1.26.11" evidence="8"/>
<evidence type="ECO:0000256" key="2">
    <source>
        <dbReference type="ARBA" id="ARBA00022694"/>
    </source>
</evidence>
<feature type="binding site" evidence="8">
    <location>
        <position position="65"/>
    </location>
    <ligand>
        <name>Zn(2+)</name>
        <dbReference type="ChEBI" id="CHEBI:29105"/>
        <label>1</label>
        <note>catalytic</note>
    </ligand>
</feature>
<evidence type="ECO:0000313" key="10">
    <source>
        <dbReference type="Proteomes" id="UP001314241"/>
    </source>
</evidence>
<feature type="binding site" evidence="8">
    <location>
        <position position="213"/>
    </location>
    <ligand>
        <name>Zn(2+)</name>
        <dbReference type="ChEBI" id="CHEBI:29105"/>
        <label>1</label>
        <note>catalytic</note>
    </ligand>
</feature>
<dbReference type="Gene3D" id="3.60.15.10">
    <property type="entry name" value="Ribonuclease Z/Hydroxyacylglutathione hydrolase-like"/>
    <property type="match status" value="1"/>
</dbReference>
<dbReference type="Pfam" id="PF23023">
    <property type="entry name" value="Anti-Pycsar_Apyc1"/>
    <property type="match status" value="1"/>
</dbReference>
<evidence type="ECO:0000256" key="4">
    <source>
        <dbReference type="ARBA" id="ARBA00022723"/>
    </source>
</evidence>
<feature type="binding site" evidence="8">
    <location>
        <position position="67"/>
    </location>
    <ligand>
        <name>Zn(2+)</name>
        <dbReference type="ChEBI" id="CHEBI:29105"/>
        <label>2</label>
        <note>catalytic</note>
    </ligand>
</feature>
<comment type="cofactor">
    <cofactor evidence="8">
        <name>Zn(2+)</name>
        <dbReference type="ChEBI" id="CHEBI:29105"/>
    </cofactor>
    <text evidence="8">Binds 2 Zn(2+) ions.</text>
</comment>